<keyword evidence="2" id="KW-0067">ATP-binding</keyword>
<organism evidence="4 5">
    <name type="scientific">Rhizophagus irregularis</name>
    <dbReference type="NCBI Taxonomy" id="588596"/>
    <lineage>
        <taxon>Eukaryota</taxon>
        <taxon>Fungi</taxon>
        <taxon>Fungi incertae sedis</taxon>
        <taxon>Mucoromycota</taxon>
        <taxon>Glomeromycotina</taxon>
        <taxon>Glomeromycetes</taxon>
        <taxon>Glomerales</taxon>
        <taxon>Glomeraceae</taxon>
        <taxon>Rhizophagus</taxon>
    </lineage>
</organism>
<dbReference type="InterPro" id="IPR051681">
    <property type="entry name" value="Ser/Thr_Kinases-Pseudokinases"/>
</dbReference>
<dbReference type="GO" id="GO:0005525">
    <property type="term" value="F:GTP binding"/>
    <property type="evidence" value="ECO:0007669"/>
    <property type="project" value="InterPro"/>
</dbReference>
<dbReference type="InterPro" id="IPR020635">
    <property type="entry name" value="Tyr_kinase_cat_dom"/>
</dbReference>
<dbReference type="GO" id="GO:0005524">
    <property type="term" value="F:ATP binding"/>
    <property type="evidence" value="ECO:0007669"/>
    <property type="project" value="UniProtKB-KW"/>
</dbReference>
<dbReference type="Pfam" id="PF07714">
    <property type="entry name" value="PK_Tyr_Ser-Thr"/>
    <property type="match status" value="1"/>
</dbReference>
<evidence type="ECO:0000313" key="5">
    <source>
        <dbReference type="Proteomes" id="UP000684084"/>
    </source>
</evidence>
<dbReference type="InterPro" id="IPR001245">
    <property type="entry name" value="Ser-Thr/Tyr_kinase_cat_dom"/>
</dbReference>
<comment type="caution">
    <text evidence="4">The sequence shown here is derived from an EMBL/GenBank/DDBJ whole genome shotgun (WGS) entry which is preliminary data.</text>
</comment>
<dbReference type="Proteomes" id="UP000684084">
    <property type="component" value="Unassembled WGS sequence"/>
</dbReference>
<sequence length="1717" mass="197837">MTNSTNSLGSHISYQNLREKPIEDTPLKYQQLYEKCWNGDPDLRPNVDEVYDILFKLKTDEFPDLPLIVLQPQFNQSENNINSRKSELIIPGFHNNSTETDEERKKGKIRNLLIIGYGGSGKSALSNVLCDTNDFEESEYSARDIKNFQDKIFEWNGTTYRVIDFGVGSIEKKKKILYDELIRLTPEGISRVLFVVDRRFSEKEIEAFDLFKRIIFDSGIVEYTTIVRTKFCNFKNINKCKEDTTQMCKESETIAKIVESCGIIYVDNPPTNIIVNDDDDRERINYNKKIRRKSRKILLGHLENIYQNKYYECNNVLKYSRLIIDQILHLEEKKEKEINTNLTSTQDVTNNQPEEVKMRNLLVVGYAGSGKSTLSNVLGGAGHSEGSKYSINKKKNYRIKDFKWKGTKYQVVDTTGIGDIKLTKKKVIYEKIAEIIYQMPEGISQVLWVIDGKFSAEEASTFNLLKDFIFECGIAEYITIVRTKFSNFKNKDECKNDKEDLCKENESIAKLCKSIVYVDNPPVDISVRDDDDKETIRINTRRRNHSREILLDHLDKVCRKKYYKLKIWDNLQNKIDIGNIAEEVERNLKIEFPVLERNLKSALNFNSVETDVISTRTNSFKSFNQLIKLKEGEKETIKKLIIVGRTNSGKSTLANVLKKETKYFVVDTGVAKLNKNIIRLSEGISQFLFVIDGKFTAEEVKAIFDSGIYENVTIVRTKFSNFKNKDECNRDKEDLCREISAMYKESGAVAKLCRNIVYVDNPPTNISVVDDDDKKTNKINKKKRDQSRFILVEYLDKIFQEKYYELKAWLHSGASKAGSIGKVDHILKLEIPTLNSDYFEKAERNFNEKISSNMTNNLGHDDISENDFKEFITKLKAFRKIDHSNINGFFGLTRESNGNYLSVSKFANEGNLRDYLKNKFSTLQWDTKLQMALDITRGLMWLHSYDVIHGNLHARNVLCWQDDPNLRPEINEIYEILSQLKLQSNINGEFNAQTSGRTSYPHTAKITLEILKTSPQQIIRQFKLNHGLVLNGTDIMPSIKGIAVEDGELKVNLYKGQPLVYTCIDSGDNNLKVDTCIYFPVAEIIYNGDLLKSLIENTNDEKKLRELYGDFFARRILTGGQLFIVDFNSATPTQINILKFYLYCVYNSAKYPTEFQFNSLFTLNILPKLVTLDGEKLNTHEKLTNWMNNLYQKKMGNIIFYDELIPISRSERDTSLVNGDETLKELQTGVANFEEKLSLEKWVGDAMNDSLISWIKDFNLFHGLIINKNGEMVISKKIPVKFFEIPKITSNNKSYLKIIKASTKLENTLASNNIFSIKNLSPFSFVKNNDNNHESYNHVLVKCEKYEILLNTDNIKPTKELEKAIEEALDSMKPLKALQDVFNEYGHLFTQRIILGRSLKSILPNLTLPNIDDVNDVNEIHEISKILDKLNISSLLTPKGRIIGKRDLHNWIRNTNNHLEIIEFDNIIPLYKILKTENQEKIDDVLKNNYRIIMTGITDLTDLKNNNIDNYKRINIGLSLESEDYEVFGLIITENNTKSEEIFVNFGLYDFNGFYAIIKRSKGTSADITKCFVLWMIIGNPSKLSVFSPKNREIQVNYIKETVTLQLDNSNYYKKISFQGYKGHLFSVHAYCSHEPNINVQIIKPISNDSNSNKSIGSNNQKSHRDSLTDAVEVELRICVISTDYKNLKIDHKEEKTGVIYPLDVSISTEVNPEVII</sequence>
<keyword evidence="1" id="KW-0547">Nucleotide-binding</keyword>
<dbReference type="GO" id="GO:0004674">
    <property type="term" value="F:protein serine/threonine kinase activity"/>
    <property type="evidence" value="ECO:0007669"/>
    <property type="project" value="TreeGrafter"/>
</dbReference>
<dbReference type="InterPro" id="IPR000719">
    <property type="entry name" value="Prot_kinase_dom"/>
</dbReference>
<evidence type="ECO:0000259" key="3">
    <source>
        <dbReference type="PROSITE" id="PS50011"/>
    </source>
</evidence>
<dbReference type="GO" id="GO:0004713">
    <property type="term" value="F:protein tyrosine kinase activity"/>
    <property type="evidence" value="ECO:0007669"/>
    <property type="project" value="InterPro"/>
</dbReference>
<dbReference type="PANTHER" id="PTHR44329:SF298">
    <property type="entry name" value="MIXED LINEAGE KINASE DOMAIN-LIKE PROTEIN"/>
    <property type="match status" value="1"/>
</dbReference>
<evidence type="ECO:0000313" key="4">
    <source>
        <dbReference type="EMBL" id="CAB5376216.1"/>
    </source>
</evidence>
<dbReference type="SMART" id="SM00219">
    <property type="entry name" value="TyrKc"/>
    <property type="match status" value="1"/>
</dbReference>
<accession>A0A915ZGS2</accession>
<evidence type="ECO:0000256" key="2">
    <source>
        <dbReference type="ARBA" id="ARBA00022840"/>
    </source>
</evidence>
<reference evidence="4" key="1">
    <citation type="submission" date="2020-05" db="EMBL/GenBank/DDBJ databases">
        <authorList>
            <person name="Rincon C."/>
            <person name="Sanders R I."/>
            <person name="Robbins C."/>
            <person name="Chaturvedi A."/>
        </authorList>
    </citation>
    <scope>NUCLEOTIDE SEQUENCE</scope>
    <source>
        <strain evidence="4">CHB12</strain>
    </source>
</reference>
<gene>
    <name evidence="4" type="ORF">CHRIB12_LOCUS15235</name>
</gene>
<dbReference type="PROSITE" id="PS50011">
    <property type="entry name" value="PROTEIN_KINASE_DOM"/>
    <property type="match status" value="1"/>
</dbReference>
<dbReference type="OrthoDB" id="2361684at2759"/>
<feature type="domain" description="Protein kinase" evidence="3">
    <location>
        <begin position="809"/>
        <end position="1191"/>
    </location>
</feature>
<dbReference type="InterPro" id="IPR006703">
    <property type="entry name" value="G_AIG1"/>
</dbReference>
<dbReference type="Pfam" id="PF04548">
    <property type="entry name" value="AIG1"/>
    <property type="match status" value="2"/>
</dbReference>
<dbReference type="PANTHER" id="PTHR44329">
    <property type="entry name" value="SERINE/THREONINE-PROTEIN KINASE TNNI3K-RELATED"/>
    <property type="match status" value="1"/>
</dbReference>
<name>A0A915ZGS2_9GLOM</name>
<protein>
    <recommendedName>
        <fullName evidence="3">Protein kinase domain-containing protein</fullName>
    </recommendedName>
</protein>
<dbReference type="VEuPathDB" id="FungiDB:RhiirFUN_016922"/>
<dbReference type="EMBL" id="CAGKOT010000035">
    <property type="protein sequence ID" value="CAB5376216.1"/>
    <property type="molecule type" value="Genomic_DNA"/>
</dbReference>
<proteinExistence type="predicted"/>
<evidence type="ECO:0000256" key="1">
    <source>
        <dbReference type="ARBA" id="ARBA00022741"/>
    </source>
</evidence>